<dbReference type="EMBL" id="JASAOG010000009">
    <property type="protein sequence ID" value="KAK0066784.1"/>
    <property type="molecule type" value="Genomic_DNA"/>
</dbReference>
<dbReference type="SMART" id="SM00034">
    <property type="entry name" value="CLECT"/>
    <property type="match status" value="1"/>
</dbReference>
<dbReference type="InterPro" id="IPR050111">
    <property type="entry name" value="C-type_lectin/snaclec_domain"/>
</dbReference>
<evidence type="ECO:0000313" key="3">
    <source>
        <dbReference type="EMBL" id="KAK0066784.1"/>
    </source>
</evidence>
<gene>
    <name evidence="3" type="ORF">Bpfe_003519</name>
</gene>
<comment type="caution">
    <text evidence="3">The sequence shown here is derived from an EMBL/GenBank/DDBJ whole genome shotgun (WGS) entry which is preliminary data.</text>
</comment>
<dbReference type="InterPro" id="IPR016186">
    <property type="entry name" value="C-type_lectin-like/link_sf"/>
</dbReference>
<dbReference type="InterPro" id="IPR016187">
    <property type="entry name" value="CTDL_fold"/>
</dbReference>
<dbReference type="AlphaFoldDB" id="A0AAD8FKU0"/>
<reference evidence="3" key="2">
    <citation type="submission" date="2023-04" db="EMBL/GenBank/DDBJ databases">
        <authorList>
            <person name="Bu L."/>
            <person name="Lu L."/>
            <person name="Laidemitt M.R."/>
            <person name="Zhang S.M."/>
            <person name="Mutuku M."/>
            <person name="Mkoji G."/>
            <person name="Steinauer M."/>
            <person name="Loker E.S."/>
        </authorList>
    </citation>
    <scope>NUCLEOTIDE SEQUENCE</scope>
    <source>
        <strain evidence="3">KasaAsao</strain>
        <tissue evidence="3">Whole Snail</tissue>
    </source>
</reference>
<sequence>MDSSIFVIVALQLILQEHAVFGQEVTCSMDGSILSKGRCYKKYMEVMNWETAKEACQLLNGSLAAFDSKTQLQDLDIAMPFWIGANDIDKDGVWLWASTNESATNLLQELWALSQAPSTPHDCAVVMYMNSTVRVGGSTCANQLHYICMWPAHNASDSSTLASNSILSTP</sequence>
<name>A0AAD8FKU0_BIOPF</name>
<evidence type="ECO:0000256" key="1">
    <source>
        <dbReference type="SAM" id="SignalP"/>
    </source>
</evidence>
<accession>A0AAD8FKU0</accession>
<feature type="chain" id="PRO_5042084341" evidence="1">
    <location>
        <begin position="23"/>
        <end position="170"/>
    </location>
</feature>
<dbReference type="CDD" id="cd00037">
    <property type="entry name" value="CLECT"/>
    <property type="match status" value="1"/>
</dbReference>
<dbReference type="InterPro" id="IPR001304">
    <property type="entry name" value="C-type_lectin-like"/>
</dbReference>
<reference evidence="3" key="1">
    <citation type="journal article" date="2023" name="PLoS Negl. Trop. Dis.">
        <title>A genome sequence for Biomphalaria pfeifferi, the major vector snail for the human-infecting parasite Schistosoma mansoni.</title>
        <authorList>
            <person name="Bu L."/>
            <person name="Lu L."/>
            <person name="Laidemitt M.R."/>
            <person name="Zhang S.M."/>
            <person name="Mutuku M."/>
            <person name="Mkoji G."/>
            <person name="Steinauer M."/>
            <person name="Loker E.S."/>
        </authorList>
    </citation>
    <scope>NUCLEOTIDE SEQUENCE</scope>
    <source>
        <strain evidence="3">KasaAsao</strain>
    </source>
</reference>
<feature type="domain" description="C-type lectin" evidence="2">
    <location>
        <begin position="35"/>
        <end position="149"/>
    </location>
</feature>
<proteinExistence type="predicted"/>
<keyword evidence="4" id="KW-1185">Reference proteome</keyword>
<feature type="signal peptide" evidence="1">
    <location>
        <begin position="1"/>
        <end position="22"/>
    </location>
</feature>
<keyword evidence="1" id="KW-0732">Signal</keyword>
<dbReference type="PROSITE" id="PS50041">
    <property type="entry name" value="C_TYPE_LECTIN_2"/>
    <property type="match status" value="1"/>
</dbReference>
<evidence type="ECO:0000313" key="4">
    <source>
        <dbReference type="Proteomes" id="UP001233172"/>
    </source>
</evidence>
<dbReference type="Proteomes" id="UP001233172">
    <property type="component" value="Unassembled WGS sequence"/>
</dbReference>
<dbReference type="Gene3D" id="3.10.100.10">
    <property type="entry name" value="Mannose-Binding Protein A, subunit A"/>
    <property type="match status" value="1"/>
</dbReference>
<dbReference type="Pfam" id="PF00059">
    <property type="entry name" value="Lectin_C"/>
    <property type="match status" value="1"/>
</dbReference>
<protein>
    <submittedName>
        <fullName evidence="3">Threonine-rich protein</fullName>
    </submittedName>
</protein>
<organism evidence="3 4">
    <name type="scientific">Biomphalaria pfeifferi</name>
    <name type="common">Bloodfluke planorb</name>
    <name type="synonym">Freshwater snail</name>
    <dbReference type="NCBI Taxonomy" id="112525"/>
    <lineage>
        <taxon>Eukaryota</taxon>
        <taxon>Metazoa</taxon>
        <taxon>Spiralia</taxon>
        <taxon>Lophotrochozoa</taxon>
        <taxon>Mollusca</taxon>
        <taxon>Gastropoda</taxon>
        <taxon>Heterobranchia</taxon>
        <taxon>Euthyneura</taxon>
        <taxon>Panpulmonata</taxon>
        <taxon>Hygrophila</taxon>
        <taxon>Lymnaeoidea</taxon>
        <taxon>Planorbidae</taxon>
        <taxon>Biomphalaria</taxon>
    </lineage>
</organism>
<evidence type="ECO:0000259" key="2">
    <source>
        <dbReference type="PROSITE" id="PS50041"/>
    </source>
</evidence>
<dbReference type="SUPFAM" id="SSF56436">
    <property type="entry name" value="C-type lectin-like"/>
    <property type="match status" value="1"/>
</dbReference>
<dbReference type="PANTHER" id="PTHR22803">
    <property type="entry name" value="MANNOSE, PHOSPHOLIPASE, LECTIN RECEPTOR RELATED"/>
    <property type="match status" value="1"/>
</dbReference>